<dbReference type="KEGG" id="mlr:MELLADRAFT_102154"/>
<sequence length="319" mass="36283">MASSCCKAQLSLWHEIISKCNEKTTPEDQHVKFIQKRFDELDSKGFTWSKESILDIFLQLGLSESPDVTSSSVNDLPESRVGQENEISFDVLTEVIQNVELEHKSRPMGLLDLPIEVFHKVLEQLNCMAGLEDGQNYMKKHLAKVIITGPGDRKPYTTYLHQNSPILNSIQAFSLTSREIYNRCEPWLWRKLSFPTALPAPIDLWTKDILLRRGSHTKFHLQNLFREIRLEAANIENYGEQITVNISSHIENYGEHFLCRSFTTMTNMDVVPGSSWVPLPILARMDVGILGNHISNQASSQKGILLDVDKAFQLITTSI</sequence>
<dbReference type="Proteomes" id="UP000001072">
    <property type="component" value="Unassembled WGS sequence"/>
</dbReference>
<dbReference type="RefSeq" id="XP_007405440.1">
    <property type="nucleotide sequence ID" value="XM_007405378.1"/>
</dbReference>
<dbReference type="GeneID" id="18921579"/>
<dbReference type="VEuPathDB" id="FungiDB:MELLADRAFT_102154"/>
<gene>
    <name evidence="1" type="ORF">MELLADRAFT_102154</name>
</gene>
<dbReference type="EMBL" id="GL883092">
    <property type="protein sequence ID" value="EGG11805.1"/>
    <property type="molecule type" value="Genomic_DNA"/>
</dbReference>
<dbReference type="HOGENOM" id="CLU_871772_0_0_1"/>
<organism evidence="2">
    <name type="scientific">Melampsora larici-populina (strain 98AG31 / pathotype 3-4-7)</name>
    <name type="common">Poplar leaf rust fungus</name>
    <dbReference type="NCBI Taxonomy" id="747676"/>
    <lineage>
        <taxon>Eukaryota</taxon>
        <taxon>Fungi</taxon>
        <taxon>Dikarya</taxon>
        <taxon>Basidiomycota</taxon>
        <taxon>Pucciniomycotina</taxon>
        <taxon>Pucciniomycetes</taxon>
        <taxon>Pucciniales</taxon>
        <taxon>Melampsoraceae</taxon>
        <taxon>Melampsora</taxon>
    </lineage>
</organism>
<evidence type="ECO:0000313" key="2">
    <source>
        <dbReference type="Proteomes" id="UP000001072"/>
    </source>
</evidence>
<accession>F4R7D4</accession>
<protein>
    <submittedName>
        <fullName evidence="1">Uncharacterized protein</fullName>
    </submittedName>
</protein>
<name>F4R7D4_MELLP</name>
<dbReference type="InParanoid" id="F4R7D4"/>
<keyword evidence="2" id="KW-1185">Reference proteome</keyword>
<evidence type="ECO:0000313" key="1">
    <source>
        <dbReference type="EMBL" id="EGG11805.1"/>
    </source>
</evidence>
<reference evidence="2" key="1">
    <citation type="journal article" date="2011" name="Proc. Natl. Acad. Sci. U.S.A.">
        <title>Obligate biotrophy features unraveled by the genomic analysis of rust fungi.</title>
        <authorList>
            <person name="Duplessis S."/>
            <person name="Cuomo C.A."/>
            <person name="Lin Y.-C."/>
            <person name="Aerts A."/>
            <person name="Tisserant E."/>
            <person name="Veneault-Fourrey C."/>
            <person name="Joly D.L."/>
            <person name="Hacquard S."/>
            <person name="Amselem J."/>
            <person name="Cantarel B.L."/>
            <person name="Chiu R."/>
            <person name="Coutinho P.M."/>
            <person name="Feau N."/>
            <person name="Field M."/>
            <person name="Frey P."/>
            <person name="Gelhaye E."/>
            <person name="Goldberg J."/>
            <person name="Grabherr M.G."/>
            <person name="Kodira C.D."/>
            <person name="Kohler A."/>
            <person name="Kuees U."/>
            <person name="Lindquist E.A."/>
            <person name="Lucas S.M."/>
            <person name="Mago R."/>
            <person name="Mauceli E."/>
            <person name="Morin E."/>
            <person name="Murat C."/>
            <person name="Pangilinan J.L."/>
            <person name="Park R."/>
            <person name="Pearson M."/>
            <person name="Quesneville H."/>
            <person name="Rouhier N."/>
            <person name="Sakthikumar S."/>
            <person name="Salamov A.A."/>
            <person name="Schmutz J."/>
            <person name="Selles B."/>
            <person name="Shapiro H."/>
            <person name="Tanguay P."/>
            <person name="Tuskan G.A."/>
            <person name="Henrissat B."/>
            <person name="Van de Peer Y."/>
            <person name="Rouze P."/>
            <person name="Ellis J.G."/>
            <person name="Dodds P.N."/>
            <person name="Schein J.E."/>
            <person name="Zhong S."/>
            <person name="Hamelin R.C."/>
            <person name="Grigoriev I.V."/>
            <person name="Szabo L.J."/>
            <person name="Martin F."/>
        </authorList>
    </citation>
    <scope>NUCLEOTIDE SEQUENCE [LARGE SCALE GENOMIC DNA]</scope>
    <source>
        <strain evidence="2">98AG31 / pathotype 3-4-7</strain>
    </source>
</reference>
<dbReference type="AlphaFoldDB" id="F4R7D4"/>
<proteinExistence type="predicted"/>